<reference evidence="2 3" key="1">
    <citation type="submission" date="2018-03" db="EMBL/GenBank/DDBJ databases">
        <authorList>
            <person name="Keele B.F."/>
        </authorList>
    </citation>
    <scope>NUCLEOTIDE SEQUENCE [LARGE SCALE GENOMIC DNA]</scope>
    <source>
        <strain evidence="2 3">D20</strain>
    </source>
</reference>
<dbReference type="EMBL" id="PZKC01000008">
    <property type="protein sequence ID" value="PTD96165.1"/>
    <property type="molecule type" value="Genomic_DNA"/>
</dbReference>
<evidence type="ECO:0000313" key="2">
    <source>
        <dbReference type="EMBL" id="PTD96165.1"/>
    </source>
</evidence>
<protein>
    <submittedName>
        <fullName evidence="2">Uncharacterized protein</fullName>
    </submittedName>
</protein>
<evidence type="ECO:0000256" key="1">
    <source>
        <dbReference type="SAM" id="Phobius"/>
    </source>
</evidence>
<keyword evidence="1" id="KW-1133">Transmembrane helix</keyword>
<dbReference type="Proteomes" id="UP000241193">
    <property type="component" value="Unassembled WGS sequence"/>
</dbReference>
<comment type="caution">
    <text evidence="2">The sequence shown here is derived from an EMBL/GenBank/DDBJ whole genome shotgun (WGS) entry which is preliminary data.</text>
</comment>
<evidence type="ECO:0000313" key="3">
    <source>
        <dbReference type="Proteomes" id="UP000241193"/>
    </source>
</evidence>
<feature type="transmembrane region" description="Helical" evidence="1">
    <location>
        <begin position="103"/>
        <end position="119"/>
    </location>
</feature>
<sequence length="334" mass="35800">MILQPAIIALLLCAALGFAALALSSPASWQLVRHWQPQSGSRLQLALERRTYLMSVLVRFVLVSQIAALLLFVYNADRMAVQFVGAMCAVGTLQANAWGFPALLAQIALFFAASSWLLLDHADRQARDYPLVRLKFAALLVVLLPLTGTVLALQGLYFGNLRADVITSCCGSLFSADSPSVSGTLAALPPRPAMLAFYFSVLLACAANLHYRLRRRGAWLAGASSALAFVAAIVGIIAFVSLYIYEHPHHHCPFCILQAEHGYYGYALYLPLFAASACGLGVGVLAPFSARPGLRTVMPALCARLAGWAAAGFALFLALATLMIQSSNLILLES</sequence>
<name>A0A2T4IEG4_9RHOO</name>
<feature type="transmembrane region" description="Helical" evidence="1">
    <location>
        <begin position="193"/>
        <end position="211"/>
    </location>
</feature>
<gene>
    <name evidence="2" type="ORF">C8261_11365</name>
</gene>
<proteinExistence type="predicted"/>
<keyword evidence="1" id="KW-0472">Membrane</keyword>
<organism evidence="2 3">
    <name type="scientific">Pseudothauera lacus</name>
    <dbReference type="NCBI Taxonomy" id="2136175"/>
    <lineage>
        <taxon>Bacteria</taxon>
        <taxon>Pseudomonadati</taxon>
        <taxon>Pseudomonadota</taxon>
        <taxon>Betaproteobacteria</taxon>
        <taxon>Rhodocyclales</taxon>
        <taxon>Zoogloeaceae</taxon>
        <taxon>Pseudothauera</taxon>
    </lineage>
</organism>
<feature type="transmembrane region" description="Helical" evidence="1">
    <location>
        <begin position="264"/>
        <end position="289"/>
    </location>
</feature>
<keyword evidence="1" id="KW-0812">Transmembrane</keyword>
<accession>A0A2T4IEG4</accession>
<feature type="transmembrane region" description="Helical" evidence="1">
    <location>
        <begin position="301"/>
        <end position="324"/>
    </location>
</feature>
<dbReference type="AlphaFoldDB" id="A0A2T4IEG4"/>
<feature type="transmembrane region" description="Helical" evidence="1">
    <location>
        <begin position="52"/>
        <end position="73"/>
    </location>
</feature>
<dbReference type="OrthoDB" id="9788139at2"/>
<reference evidence="2 3" key="2">
    <citation type="submission" date="2018-04" db="EMBL/GenBank/DDBJ databases">
        <title>Thauera lacus sp. nov., isolated from an saline lake in Inner Mongolia, China.</title>
        <authorList>
            <person name="Liang Q.-Y."/>
        </authorList>
    </citation>
    <scope>NUCLEOTIDE SEQUENCE [LARGE SCALE GENOMIC DNA]</scope>
    <source>
        <strain evidence="2 3">D20</strain>
    </source>
</reference>
<feature type="transmembrane region" description="Helical" evidence="1">
    <location>
        <begin position="131"/>
        <end position="153"/>
    </location>
</feature>
<keyword evidence="3" id="KW-1185">Reference proteome</keyword>
<dbReference type="RefSeq" id="WP_107493825.1">
    <property type="nucleotide sequence ID" value="NZ_PZKC01000008.1"/>
</dbReference>
<feature type="transmembrane region" description="Helical" evidence="1">
    <location>
        <begin position="218"/>
        <end position="244"/>
    </location>
</feature>